<dbReference type="PANTHER" id="PTHR37813">
    <property type="entry name" value="FELS-2 PROPHAGE PROTEIN"/>
    <property type="match status" value="1"/>
</dbReference>
<dbReference type="Proteomes" id="UP001280897">
    <property type="component" value="Unassembled WGS sequence"/>
</dbReference>
<reference evidence="4" key="2">
    <citation type="submission" date="2023-10" db="EMBL/GenBank/DDBJ databases">
        <authorList>
            <person name="Khurajog B."/>
        </authorList>
    </citation>
    <scope>NUCLEOTIDE SEQUENCE</scope>
    <source>
        <strain evidence="4">BF9</strain>
    </source>
</reference>
<evidence type="ECO:0000256" key="1">
    <source>
        <dbReference type="ARBA" id="ARBA00022612"/>
    </source>
</evidence>
<feature type="transmembrane region" description="Helical" evidence="2">
    <location>
        <begin position="586"/>
        <end position="613"/>
    </location>
</feature>
<keyword evidence="1" id="KW-1188">Viral release from host cell</keyword>
<evidence type="ECO:0000313" key="5">
    <source>
        <dbReference type="Proteomes" id="UP001280897"/>
    </source>
</evidence>
<feature type="transmembrane region" description="Helical" evidence="2">
    <location>
        <begin position="557"/>
        <end position="579"/>
    </location>
</feature>
<evidence type="ECO:0000256" key="2">
    <source>
        <dbReference type="SAM" id="Phobius"/>
    </source>
</evidence>
<gene>
    <name evidence="4" type="ORF">R0G89_09335</name>
</gene>
<feature type="transmembrane region" description="Helical" evidence="2">
    <location>
        <begin position="505"/>
        <end position="525"/>
    </location>
</feature>
<keyword evidence="2" id="KW-0472">Membrane</keyword>
<dbReference type="EMBL" id="JAWJAV010000007">
    <property type="protein sequence ID" value="MDV2621933.1"/>
    <property type="molecule type" value="Genomic_DNA"/>
</dbReference>
<evidence type="ECO:0000259" key="3">
    <source>
        <dbReference type="Pfam" id="PF10145"/>
    </source>
</evidence>
<keyword evidence="2" id="KW-1133">Transmembrane helix</keyword>
<protein>
    <submittedName>
        <fullName evidence="4">Phage tail tape measure protein</fullName>
    </submittedName>
</protein>
<feature type="transmembrane region" description="Helical" evidence="2">
    <location>
        <begin position="477"/>
        <end position="499"/>
    </location>
</feature>
<feature type="domain" description="Phage tail tape measure protein" evidence="3">
    <location>
        <begin position="91"/>
        <end position="289"/>
    </location>
</feature>
<name>A0AAW8YJK2_PEDAC</name>
<sequence length="876" mass="91111">MAESYNVTAILSAIDKNFSAIMAKAADQTASFSSKVGAVTSGVGKSMAVIGGATTALGVSSVKSFGDFQASLNKAAVTAGGTSKDISGLADVANKMGADLPLSAQDSADAMIEMAQAGADVGQIKEQFPAIAEASTAAGSDLIQTAGVVQNAMNIWGDSLESPKQAAAALTLTANASNASIEDMQQALATIGGTAKASNMSLQTTSTAIGLLTNRGYSAAQASQDLNHAILQMQAPSKIAKAAMQNLGISFTDAQGNMKPFPTILQEISKSMDGMTSSEKQKNLKAMFGTAGMQAIGPLLDSINDKSGSVTKSWDGMFQEIQNGSYSAAAASKTLSTQASEMQKNVGSKIEQIGGNWEALRNKAMDSKNGVVGAMIDMINNTITWATDSNSAVAQVIRGFVGLSPVLGPVLLAFGALTIVIGKVISSAQAIAGAFSGIGAVLTNPWFIAIAAIAAAGVALWAFFTKTEQGKAIWQSFSTFLIGLWNAISPALIATWNALSAAFAATWQALVTIIQPIIQSIITIFTQLAPILVPIIQGLGLILVTTFTGIVTGVAGILQVLLTVISGTLTVIATVWSAVWNSMSAVVGTIFTVIGTLISTALQVIIGAITVALDLITGNWSGAWNAMKGIASAVWNGIKTIISSVLSTIKTIIMSGVSVIKAIWNAGINALKAVVTAVWNSIKAVFNAGVAFIKSAIDIDLGKQGEAVMNSFFDGLKRIWNNISGWVGGIADWIRKHKGPISYDRRLLIPAGKAIMLGFNEGLMKQFSNVQSNVTAMAGQVADSMQFTMPSIDASNMNNSLRRVQSLSSNTFGANFSGTVALQDSTVGQQNNLLLRKIANKQQAIYLDGDALVGRTYTRTDSALGNHADLNERWGR</sequence>
<dbReference type="InterPro" id="IPR010090">
    <property type="entry name" value="Phage_tape_meas"/>
</dbReference>
<proteinExistence type="predicted"/>
<feature type="transmembrane region" description="Helical" evidence="2">
    <location>
        <begin position="532"/>
        <end position="551"/>
    </location>
</feature>
<feature type="transmembrane region" description="Helical" evidence="2">
    <location>
        <begin position="406"/>
        <end position="426"/>
    </location>
</feature>
<dbReference type="AlphaFoldDB" id="A0AAW8YJK2"/>
<dbReference type="PANTHER" id="PTHR37813:SF1">
    <property type="entry name" value="FELS-2 PROPHAGE PROTEIN"/>
    <property type="match status" value="1"/>
</dbReference>
<feature type="transmembrane region" description="Helical" evidence="2">
    <location>
        <begin position="446"/>
        <end position="465"/>
    </location>
</feature>
<keyword evidence="2" id="KW-0812">Transmembrane</keyword>
<dbReference type="RefSeq" id="WP_317072465.1">
    <property type="nucleotide sequence ID" value="NZ_JAWJAV010000007.1"/>
</dbReference>
<accession>A0AAW8YJK2</accession>
<organism evidence="4 5">
    <name type="scientific">Pediococcus acidilactici</name>
    <dbReference type="NCBI Taxonomy" id="1254"/>
    <lineage>
        <taxon>Bacteria</taxon>
        <taxon>Bacillati</taxon>
        <taxon>Bacillota</taxon>
        <taxon>Bacilli</taxon>
        <taxon>Lactobacillales</taxon>
        <taxon>Lactobacillaceae</taxon>
        <taxon>Pediococcus</taxon>
        <taxon>Pediococcus acidilactici group</taxon>
    </lineage>
</organism>
<comment type="caution">
    <text evidence="4">The sequence shown here is derived from an EMBL/GenBank/DDBJ whole genome shotgun (WGS) entry which is preliminary data.</text>
</comment>
<evidence type="ECO:0000313" key="4">
    <source>
        <dbReference type="EMBL" id="MDV2621933.1"/>
    </source>
</evidence>
<dbReference type="NCBIfam" id="TIGR01760">
    <property type="entry name" value="tape_meas_TP901"/>
    <property type="match status" value="1"/>
</dbReference>
<reference evidence="4" key="1">
    <citation type="journal article" date="2023" name="PeerJ">
        <title>Selection and evaluation of lactic acid bacteria from chicken feces in Thailand as potential probiotics.</title>
        <authorList>
            <person name="Khurajog B."/>
            <person name="Disastra Y."/>
            <person name="Lawwyne L.D."/>
            <person name="Sirichokchatchawan W."/>
            <person name="Niyomtham W."/>
            <person name="Yindee J."/>
            <person name="Hampson D.J."/>
            <person name="Prapasarakul N."/>
        </authorList>
    </citation>
    <scope>NUCLEOTIDE SEQUENCE</scope>
    <source>
        <strain evidence="4">BF9</strain>
    </source>
</reference>
<dbReference type="Pfam" id="PF10145">
    <property type="entry name" value="PhageMin_Tail"/>
    <property type="match status" value="1"/>
</dbReference>